<dbReference type="RefSeq" id="WP_224195954.1">
    <property type="nucleotide sequence ID" value="NZ_JAIRAU010000047.1"/>
</dbReference>
<protein>
    <submittedName>
        <fullName evidence="1">Uncharacterized protein</fullName>
    </submittedName>
</protein>
<comment type="caution">
    <text evidence="1">The sequence shown here is derived from an EMBL/GenBank/DDBJ whole genome shotgun (WGS) entry which is preliminary data.</text>
</comment>
<dbReference type="EMBL" id="JAIRAU010000047">
    <property type="protein sequence ID" value="MBZ5714222.1"/>
    <property type="molecule type" value="Genomic_DNA"/>
</dbReference>
<proteinExistence type="predicted"/>
<evidence type="ECO:0000313" key="1">
    <source>
        <dbReference type="EMBL" id="MBZ5714222.1"/>
    </source>
</evidence>
<keyword evidence="2" id="KW-1185">Reference proteome</keyword>
<gene>
    <name evidence="1" type="ORF">K7C98_33740</name>
</gene>
<evidence type="ECO:0000313" key="2">
    <source>
        <dbReference type="Proteomes" id="UP001139031"/>
    </source>
</evidence>
<accession>A0ABS7U130</accession>
<sequence length="237" mass="26222">MRWWQPVLTGLAGAALTSGLMLGIAVANSQPRTPPASETPEPTTVSLGTDAPEFRAADVVFPLDRYVLHGETQWLPLLLQLHDPELLAADKRACISRLHELPEDANCRVEYSLWLDPDRRGRVLGIEALVLAGEASPCRAYVECRLPGLASAQLEVPGDVFLAHPSGLRITDKVTHATRRPSAEDEARERAELTDLLAAPDPPDLLSMPAEAQRLHRFFRERKARLLAVLQQRGQRR</sequence>
<organism evidence="1 2">
    <name type="scientific">Nannocystis pusilla</name>
    <dbReference type="NCBI Taxonomy" id="889268"/>
    <lineage>
        <taxon>Bacteria</taxon>
        <taxon>Pseudomonadati</taxon>
        <taxon>Myxococcota</taxon>
        <taxon>Polyangia</taxon>
        <taxon>Nannocystales</taxon>
        <taxon>Nannocystaceae</taxon>
        <taxon>Nannocystis</taxon>
    </lineage>
</organism>
<dbReference type="Proteomes" id="UP001139031">
    <property type="component" value="Unassembled WGS sequence"/>
</dbReference>
<name>A0ABS7U130_9BACT</name>
<reference evidence="1" key="1">
    <citation type="submission" date="2021-08" db="EMBL/GenBank/DDBJ databases">
        <authorList>
            <person name="Stevens D.C."/>
        </authorList>
    </citation>
    <scope>NUCLEOTIDE SEQUENCE</scope>
    <source>
        <strain evidence="1">DSM 53165</strain>
    </source>
</reference>